<dbReference type="GO" id="GO:0015031">
    <property type="term" value="P:protein transport"/>
    <property type="evidence" value="ECO:0007669"/>
    <property type="project" value="UniProtKB-KW"/>
</dbReference>
<reference evidence="9" key="1">
    <citation type="submission" date="2019-08" db="EMBL/GenBank/DDBJ databases">
        <authorList>
            <person name="Kucharzyk K."/>
            <person name="Murdoch R.W."/>
            <person name="Higgins S."/>
            <person name="Loffler F."/>
        </authorList>
    </citation>
    <scope>NUCLEOTIDE SEQUENCE</scope>
</reference>
<comment type="similarity">
    <text evidence="2">Belongs to the FliH family.</text>
</comment>
<evidence type="ECO:0000256" key="2">
    <source>
        <dbReference type="ARBA" id="ARBA00006602"/>
    </source>
</evidence>
<evidence type="ECO:0000256" key="4">
    <source>
        <dbReference type="ARBA" id="ARBA00022795"/>
    </source>
</evidence>
<accession>A0A644WAB2</accession>
<dbReference type="Pfam" id="PF02108">
    <property type="entry name" value="FliH"/>
    <property type="match status" value="1"/>
</dbReference>
<organism evidence="9">
    <name type="scientific">bioreactor metagenome</name>
    <dbReference type="NCBI Taxonomy" id="1076179"/>
    <lineage>
        <taxon>unclassified sequences</taxon>
        <taxon>metagenomes</taxon>
        <taxon>ecological metagenomes</taxon>
    </lineage>
</organism>
<sequence>MQLYYNLIKNESTKETSKKKIETNYVTKVEVLEEESQLERKSIEDEIRKSYENLGANILKKAKTEAEELLMQTRKNIIEIEKKAYEEGYNQGKENGFEDGYKEGLEKIKIETELMVKENIEKSEKILKYANIEYKDYLLNKEKDIIKLAYEMARIIAKKELQESDGITSLIEDVLKDAKGEENIIIRCNQDHIKAIEEKRDYYKKAYAIKGEIFILEDPLMESGNAIIEKDTGRAIVGLDIALEKLEEALFK</sequence>
<dbReference type="GO" id="GO:0005829">
    <property type="term" value="C:cytosol"/>
    <property type="evidence" value="ECO:0007669"/>
    <property type="project" value="TreeGrafter"/>
</dbReference>
<dbReference type="AlphaFoldDB" id="A0A644WAB2"/>
<gene>
    <name evidence="9" type="ORF">SDC9_46960</name>
</gene>
<dbReference type="GO" id="GO:0044781">
    <property type="term" value="P:bacterial-type flagellum organization"/>
    <property type="evidence" value="ECO:0007669"/>
    <property type="project" value="UniProtKB-KW"/>
</dbReference>
<evidence type="ECO:0000256" key="3">
    <source>
        <dbReference type="ARBA" id="ARBA00022448"/>
    </source>
</evidence>
<dbReference type="InterPro" id="IPR018035">
    <property type="entry name" value="Flagellar_FliH/T3SS_HrpE"/>
</dbReference>
<comment type="caution">
    <text evidence="9">The sequence shown here is derived from an EMBL/GenBank/DDBJ whole genome shotgun (WGS) entry which is preliminary data.</text>
</comment>
<evidence type="ECO:0000256" key="1">
    <source>
        <dbReference type="ARBA" id="ARBA00003041"/>
    </source>
</evidence>
<keyword evidence="5" id="KW-0653">Protein transport</keyword>
<evidence type="ECO:0000259" key="8">
    <source>
        <dbReference type="Pfam" id="PF02108"/>
    </source>
</evidence>
<dbReference type="EMBL" id="VSSQ01000748">
    <property type="protein sequence ID" value="MPM00730.1"/>
    <property type="molecule type" value="Genomic_DNA"/>
</dbReference>
<keyword evidence="6" id="KW-1006">Bacterial flagellum protein export</keyword>
<keyword evidence="3" id="KW-0813">Transport</keyword>
<dbReference type="PANTHER" id="PTHR34982">
    <property type="entry name" value="YOP PROTEINS TRANSLOCATION PROTEIN L"/>
    <property type="match status" value="1"/>
</dbReference>
<evidence type="ECO:0000256" key="5">
    <source>
        <dbReference type="ARBA" id="ARBA00022927"/>
    </source>
</evidence>
<keyword evidence="4" id="KW-1005">Bacterial flagellum biogenesis</keyword>
<proteinExistence type="inferred from homology"/>
<feature type="coiled-coil region" evidence="7">
    <location>
        <begin position="56"/>
        <end position="83"/>
    </location>
</feature>
<evidence type="ECO:0000256" key="7">
    <source>
        <dbReference type="SAM" id="Coils"/>
    </source>
</evidence>
<comment type="function">
    <text evidence="1">Needed for flagellar regrowth and assembly.</text>
</comment>
<evidence type="ECO:0000313" key="9">
    <source>
        <dbReference type="EMBL" id="MPM00730.1"/>
    </source>
</evidence>
<name>A0A644WAB2_9ZZZZ</name>
<dbReference type="PANTHER" id="PTHR34982:SF1">
    <property type="entry name" value="FLAGELLAR ASSEMBLY PROTEIN FLIH"/>
    <property type="match status" value="1"/>
</dbReference>
<keyword evidence="7" id="KW-0175">Coiled coil</keyword>
<feature type="domain" description="Flagellar assembly protein FliH/Type III secretion system HrpE" evidence="8">
    <location>
        <begin position="134"/>
        <end position="233"/>
    </location>
</feature>
<dbReference type="InterPro" id="IPR051472">
    <property type="entry name" value="T3SS_Stator/FliH"/>
</dbReference>
<evidence type="ECO:0000256" key="6">
    <source>
        <dbReference type="ARBA" id="ARBA00023225"/>
    </source>
</evidence>
<protein>
    <recommendedName>
        <fullName evidence="8">Flagellar assembly protein FliH/Type III secretion system HrpE domain-containing protein</fullName>
    </recommendedName>
</protein>